<accession>A0A4R0PGL5</accession>
<evidence type="ECO:0000256" key="1">
    <source>
        <dbReference type="SAM" id="MobiDB-lite"/>
    </source>
</evidence>
<dbReference type="EMBL" id="SJST01000001">
    <property type="protein sequence ID" value="TCD16208.1"/>
    <property type="molecule type" value="Genomic_DNA"/>
</dbReference>
<organism evidence="2 3">
    <name type="scientific">Oricola cellulosilytica</name>
    <dbReference type="NCBI Taxonomy" id="1429082"/>
    <lineage>
        <taxon>Bacteria</taxon>
        <taxon>Pseudomonadati</taxon>
        <taxon>Pseudomonadota</taxon>
        <taxon>Alphaproteobacteria</taxon>
        <taxon>Hyphomicrobiales</taxon>
        <taxon>Ahrensiaceae</taxon>
        <taxon>Oricola</taxon>
    </lineage>
</organism>
<dbReference type="AlphaFoldDB" id="A0A4R0PGL5"/>
<reference evidence="2 3" key="1">
    <citation type="journal article" date="2015" name="Antonie Van Leeuwenhoek">
        <title>Oricola cellulosilytica gen. nov., sp. nov., a cellulose-degrading bacterium of the family Phyllobacteriaceae isolated from surface seashore water, and emended descriptions of Mesorhizobium loti and Phyllobacterium myrsinacearum.</title>
        <authorList>
            <person name="Hameed A."/>
            <person name="Shahina M."/>
            <person name="Lai W.A."/>
            <person name="Lin S.Y."/>
            <person name="Young L.S."/>
            <person name="Liu Y.C."/>
            <person name="Hsu Y.H."/>
            <person name="Young C.C."/>
        </authorList>
    </citation>
    <scope>NUCLEOTIDE SEQUENCE [LARGE SCALE GENOMIC DNA]</scope>
    <source>
        <strain evidence="2 3">KCTC 52183</strain>
    </source>
</reference>
<sequence length="103" mass="10367">MMEIPTSSSGSSETPERSSSSPSPPSSPSSASKSSASRITPPGSSGGCGSGSVKQAFTSIAENAGLPEASSTSGSKPSPRTRRLGGRLPDRSGRNSNRLDRLT</sequence>
<protein>
    <submittedName>
        <fullName evidence="2">Uncharacterized protein</fullName>
    </submittedName>
</protein>
<dbReference type="Proteomes" id="UP000291301">
    <property type="component" value="Unassembled WGS sequence"/>
</dbReference>
<proteinExistence type="predicted"/>
<feature type="compositionally biased region" description="Polar residues" evidence="1">
    <location>
        <begin position="69"/>
        <end position="78"/>
    </location>
</feature>
<feature type="compositionally biased region" description="Low complexity" evidence="1">
    <location>
        <begin position="28"/>
        <end position="38"/>
    </location>
</feature>
<feature type="compositionally biased region" description="Basic and acidic residues" evidence="1">
    <location>
        <begin position="88"/>
        <end position="103"/>
    </location>
</feature>
<feature type="compositionally biased region" description="Low complexity" evidence="1">
    <location>
        <begin position="1"/>
        <end position="21"/>
    </location>
</feature>
<evidence type="ECO:0000313" key="3">
    <source>
        <dbReference type="Proteomes" id="UP000291301"/>
    </source>
</evidence>
<gene>
    <name evidence="2" type="ORF">E0D97_01890</name>
</gene>
<keyword evidence="3" id="KW-1185">Reference proteome</keyword>
<comment type="caution">
    <text evidence="2">The sequence shown here is derived from an EMBL/GenBank/DDBJ whole genome shotgun (WGS) entry which is preliminary data.</text>
</comment>
<evidence type="ECO:0000313" key="2">
    <source>
        <dbReference type="EMBL" id="TCD16208.1"/>
    </source>
</evidence>
<name>A0A4R0PGL5_9HYPH</name>
<feature type="region of interest" description="Disordered" evidence="1">
    <location>
        <begin position="1"/>
        <end position="103"/>
    </location>
</feature>